<dbReference type="Proteomes" id="UP000290189">
    <property type="component" value="Unassembled WGS sequence"/>
</dbReference>
<keyword evidence="6 9" id="KW-0505">Motor protein</keyword>
<dbReference type="Pfam" id="PF00225">
    <property type="entry name" value="Kinesin"/>
    <property type="match status" value="1"/>
</dbReference>
<evidence type="ECO:0000313" key="16">
    <source>
        <dbReference type="Proteomes" id="UP000290189"/>
    </source>
</evidence>
<dbReference type="PANTHER" id="PTHR47971:SF8">
    <property type="entry name" value="KINESIN-LIKE PROTEIN"/>
    <property type="match status" value="1"/>
</dbReference>
<evidence type="ECO:0000256" key="2">
    <source>
        <dbReference type="ARBA" id="ARBA00022490"/>
    </source>
</evidence>
<feature type="coiled-coil region" evidence="11">
    <location>
        <begin position="604"/>
        <end position="631"/>
    </location>
</feature>
<evidence type="ECO:0000259" key="14">
    <source>
        <dbReference type="PROSITE" id="PS50105"/>
    </source>
</evidence>
<dbReference type="PANTHER" id="PTHR47971">
    <property type="entry name" value="KINESIN-RELATED PROTEIN 6"/>
    <property type="match status" value="1"/>
</dbReference>
<evidence type="ECO:0000256" key="3">
    <source>
        <dbReference type="ARBA" id="ARBA00022701"/>
    </source>
</evidence>
<dbReference type="PRINTS" id="PR00380">
    <property type="entry name" value="KINESINHEAVY"/>
</dbReference>
<dbReference type="Gene3D" id="3.40.850.10">
    <property type="entry name" value="Kinesin motor domain"/>
    <property type="match status" value="1"/>
</dbReference>
<dbReference type="GO" id="GO:0003777">
    <property type="term" value="F:microtubule motor activity"/>
    <property type="evidence" value="ECO:0007669"/>
    <property type="project" value="InterPro"/>
</dbReference>
<dbReference type="CDD" id="cd01367">
    <property type="entry name" value="KISc_KIF2_like"/>
    <property type="match status" value="1"/>
</dbReference>
<dbReference type="InterPro" id="IPR027640">
    <property type="entry name" value="Kinesin-like_fam"/>
</dbReference>
<keyword evidence="7" id="KW-0206">Cytoskeleton</keyword>
<evidence type="ECO:0000256" key="9">
    <source>
        <dbReference type="PROSITE-ProRule" id="PRU00283"/>
    </source>
</evidence>
<feature type="region of interest" description="Disordered" evidence="12">
    <location>
        <begin position="66"/>
        <end position="138"/>
    </location>
</feature>
<evidence type="ECO:0000256" key="8">
    <source>
        <dbReference type="ARBA" id="ARBA00061030"/>
    </source>
</evidence>
<dbReference type="GO" id="GO:0007018">
    <property type="term" value="P:microtubule-based movement"/>
    <property type="evidence" value="ECO:0007669"/>
    <property type="project" value="InterPro"/>
</dbReference>
<comment type="similarity">
    <text evidence="8">Belongs to the TRAFAC class myosin-kinesin ATPase superfamily. Kinesin family. KIN-13 subfamily.</text>
</comment>
<dbReference type="GO" id="GO:0005874">
    <property type="term" value="C:microtubule"/>
    <property type="evidence" value="ECO:0007669"/>
    <property type="project" value="UniProtKB-KW"/>
</dbReference>
<feature type="binding site" evidence="9">
    <location>
        <begin position="231"/>
        <end position="238"/>
    </location>
    <ligand>
        <name>ATP</name>
        <dbReference type="ChEBI" id="CHEBI:30616"/>
    </ligand>
</feature>
<dbReference type="SUPFAM" id="SSF52540">
    <property type="entry name" value="P-loop containing nucleoside triphosphate hydrolases"/>
    <property type="match status" value="1"/>
</dbReference>
<reference evidence="15 16" key="1">
    <citation type="submission" date="2018-03" db="EMBL/GenBank/DDBJ databases">
        <authorList>
            <person name="Fogelqvist J."/>
        </authorList>
    </citation>
    <scope>NUCLEOTIDE SEQUENCE [LARGE SCALE GENOMIC DNA]</scope>
</reference>
<dbReference type="PROSITE" id="PS50105">
    <property type="entry name" value="SAM_DOMAIN"/>
    <property type="match status" value="1"/>
</dbReference>
<accession>A0A3P3YD31</accession>
<evidence type="ECO:0000256" key="7">
    <source>
        <dbReference type="ARBA" id="ARBA00023212"/>
    </source>
</evidence>
<evidence type="ECO:0000256" key="11">
    <source>
        <dbReference type="SAM" id="Coils"/>
    </source>
</evidence>
<dbReference type="InterPro" id="IPR001752">
    <property type="entry name" value="Kinesin_motor_dom"/>
</dbReference>
<dbReference type="PROSITE" id="PS00411">
    <property type="entry name" value="KINESIN_MOTOR_1"/>
    <property type="match status" value="1"/>
</dbReference>
<dbReference type="AlphaFoldDB" id="A0A3P3YD31"/>
<dbReference type="InterPro" id="IPR019821">
    <property type="entry name" value="Kinesin_motor_CS"/>
</dbReference>
<keyword evidence="15" id="KW-0496">Mitochondrion</keyword>
<dbReference type="InterPro" id="IPR027417">
    <property type="entry name" value="P-loop_NTPase"/>
</dbReference>
<dbReference type="FunFam" id="3.40.850.10:FF:000012">
    <property type="entry name" value="Kinesin-like protein"/>
    <property type="match status" value="1"/>
</dbReference>
<dbReference type="Pfam" id="PF00536">
    <property type="entry name" value="SAM_1"/>
    <property type="match status" value="1"/>
</dbReference>
<evidence type="ECO:0000313" key="15">
    <source>
        <dbReference type="EMBL" id="SPQ98087.1"/>
    </source>
</evidence>
<dbReference type="GO" id="GO:0007019">
    <property type="term" value="P:microtubule depolymerization"/>
    <property type="evidence" value="ECO:0007669"/>
    <property type="project" value="TreeGrafter"/>
</dbReference>
<keyword evidence="5 9" id="KW-0067">ATP-binding</keyword>
<dbReference type="GO" id="GO:0008017">
    <property type="term" value="F:microtubule binding"/>
    <property type="evidence" value="ECO:0007669"/>
    <property type="project" value="InterPro"/>
</dbReference>
<evidence type="ECO:0000256" key="1">
    <source>
        <dbReference type="ARBA" id="ARBA00004245"/>
    </source>
</evidence>
<evidence type="ECO:0000256" key="10">
    <source>
        <dbReference type="RuleBase" id="RU000394"/>
    </source>
</evidence>
<dbReference type="InterPro" id="IPR036961">
    <property type="entry name" value="Kinesin_motor_dom_sf"/>
</dbReference>
<protein>
    <recommendedName>
        <fullName evidence="10">Kinesin-like protein</fullName>
    </recommendedName>
</protein>
<evidence type="ECO:0000256" key="6">
    <source>
        <dbReference type="ARBA" id="ARBA00023175"/>
    </source>
</evidence>
<name>A0A3P3YD31_PLABS</name>
<keyword evidence="2" id="KW-0963">Cytoplasm</keyword>
<dbReference type="InterPro" id="IPR001660">
    <property type="entry name" value="SAM"/>
</dbReference>
<evidence type="ECO:0000256" key="4">
    <source>
        <dbReference type="ARBA" id="ARBA00022741"/>
    </source>
</evidence>
<sequence length="638" mass="69660">MAAKLFGWLESVGLAEYHGQLVDRGVTEVNFAQLAIHDFAALGVQNPTHRQRLFKLIQNVKRDLIASRMAPTPPPKATSVSPRSAPDGFEVHSIIDGDDDTGAVDDDADDVEGSENELSPLSRPPLPRPASSAATRSKARIRVVVRKRPLNKREAARDETDVVVADRSASLVMVHEPKVKVDLTKYIERHEFLFDDVFGDDVTNAELYATTAQPLVAAVFEGAKATCFAYGQTGSGKTHTMMGPDRQAAVAGDGGPAPERGLYALAAEDIFAMLAQQPRADLGVFVSFFEIYGGKLFDLLNGRRQLVAREDRRQNVCIVGLQERQCSSVTSLLQIIESGTALRSTGSTGANIDSSRSHAILQISLCTTKTRTTNGRLFGRLSFIDLAGSERGVDTVNQDRRTRIEGAEINKSLLALKECIRAQDQNHKHTPFRGSKLTQVLKDSFVGNCRTIMVANISPNSGSCEHTLNTLRYADRVKELKKPGARAAPARDAYMPHRVSTPAVVLAPQQVAVAAAPAPRAPRAAAPAPIDLFDDEDRLQRQLREAHDSLVSGILEREDDVIMGHRRQVEATLSVVHDEVALIARFNALDCNVDEYVAVLDALLQRKHDAVAALRAQLAEFQRDLRQEEALSASIQDP</sequence>
<evidence type="ECO:0000259" key="13">
    <source>
        <dbReference type="PROSITE" id="PS50067"/>
    </source>
</evidence>
<keyword evidence="11" id="KW-0175">Coiled coil</keyword>
<keyword evidence="4 9" id="KW-0547">Nucleotide-binding</keyword>
<dbReference type="Gene3D" id="1.10.150.50">
    <property type="entry name" value="Transcription Factor, Ets-1"/>
    <property type="match status" value="1"/>
</dbReference>
<proteinExistence type="inferred from homology"/>
<comment type="subcellular location">
    <subcellularLocation>
        <location evidence="1">Cytoplasm</location>
        <location evidence="1">Cytoskeleton</location>
    </subcellularLocation>
</comment>
<feature type="domain" description="SAM" evidence="14">
    <location>
        <begin position="8"/>
        <end position="63"/>
    </location>
</feature>
<geneLocation type="mitochondrion" evidence="15"/>
<feature type="compositionally biased region" description="Acidic residues" evidence="12">
    <location>
        <begin position="96"/>
        <end position="115"/>
    </location>
</feature>
<dbReference type="InterPro" id="IPR013761">
    <property type="entry name" value="SAM/pointed_sf"/>
</dbReference>
<dbReference type="PROSITE" id="PS50067">
    <property type="entry name" value="KINESIN_MOTOR_2"/>
    <property type="match status" value="1"/>
</dbReference>
<organism evidence="15 16">
    <name type="scientific">Plasmodiophora brassicae</name>
    <name type="common">Clubroot disease agent</name>
    <dbReference type="NCBI Taxonomy" id="37360"/>
    <lineage>
        <taxon>Eukaryota</taxon>
        <taxon>Sar</taxon>
        <taxon>Rhizaria</taxon>
        <taxon>Endomyxa</taxon>
        <taxon>Phytomyxea</taxon>
        <taxon>Plasmodiophorida</taxon>
        <taxon>Plasmodiophoridae</taxon>
        <taxon>Plasmodiophora</taxon>
    </lineage>
</organism>
<evidence type="ECO:0000256" key="12">
    <source>
        <dbReference type="SAM" id="MobiDB-lite"/>
    </source>
</evidence>
<dbReference type="SUPFAM" id="SSF47769">
    <property type="entry name" value="SAM/Pointed domain"/>
    <property type="match status" value="1"/>
</dbReference>
<keyword evidence="3 10" id="KW-0493">Microtubule</keyword>
<dbReference type="EMBL" id="OVEO01000009">
    <property type="protein sequence ID" value="SPQ98087.1"/>
    <property type="molecule type" value="Genomic_DNA"/>
</dbReference>
<feature type="domain" description="Kinesin motor" evidence="13">
    <location>
        <begin position="140"/>
        <end position="480"/>
    </location>
</feature>
<dbReference type="GO" id="GO:0005524">
    <property type="term" value="F:ATP binding"/>
    <property type="evidence" value="ECO:0007669"/>
    <property type="project" value="UniProtKB-UniRule"/>
</dbReference>
<evidence type="ECO:0000256" key="5">
    <source>
        <dbReference type="ARBA" id="ARBA00022840"/>
    </source>
</evidence>
<gene>
    <name evidence="15" type="ORF">PLBR_LOCUS5302</name>
</gene>
<dbReference type="SMART" id="SM00129">
    <property type="entry name" value="KISc"/>
    <property type="match status" value="1"/>
</dbReference>